<feature type="domain" description="Peptidase S9 prolyl oligopeptidase catalytic" evidence="2">
    <location>
        <begin position="147"/>
        <end position="300"/>
    </location>
</feature>
<accession>Q23G43</accession>
<evidence type="ECO:0000313" key="4">
    <source>
        <dbReference type="Proteomes" id="UP000009168"/>
    </source>
</evidence>
<dbReference type="eggNOG" id="KOG4391">
    <property type="taxonomic scope" value="Eukaryota"/>
</dbReference>
<dbReference type="GO" id="GO:0016020">
    <property type="term" value="C:membrane"/>
    <property type="evidence" value="ECO:0007669"/>
    <property type="project" value="TreeGrafter"/>
</dbReference>
<proteinExistence type="predicted"/>
<organism evidence="3 4">
    <name type="scientific">Tetrahymena thermophila (strain SB210)</name>
    <dbReference type="NCBI Taxonomy" id="312017"/>
    <lineage>
        <taxon>Eukaryota</taxon>
        <taxon>Sar</taxon>
        <taxon>Alveolata</taxon>
        <taxon>Ciliophora</taxon>
        <taxon>Intramacronucleata</taxon>
        <taxon>Oligohymenophorea</taxon>
        <taxon>Hymenostomatida</taxon>
        <taxon>Tetrahymenina</taxon>
        <taxon>Tetrahymenidae</taxon>
        <taxon>Tetrahymena</taxon>
    </lineage>
</organism>
<keyword evidence="3" id="KW-0378">Hydrolase</keyword>
<gene>
    <name evidence="3" type="ORF">TTHERM_00077210</name>
</gene>
<dbReference type="PANTHER" id="PTHR12277">
    <property type="entry name" value="ALPHA/BETA HYDROLASE DOMAIN-CONTAINING PROTEIN"/>
    <property type="match status" value="1"/>
</dbReference>
<dbReference type="HOGENOM" id="CLU_029375_2_0_1"/>
<evidence type="ECO:0000259" key="2">
    <source>
        <dbReference type="Pfam" id="PF00326"/>
    </source>
</evidence>
<dbReference type="KEGG" id="tet:TTHERM_00077210"/>
<feature type="transmembrane region" description="Helical" evidence="1">
    <location>
        <begin position="12"/>
        <end position="31"/>
    </location>
</feature>
<dbReference type="GO" id="GO:0008236">
    <property type="term" value="F:serine-type peptidase activity"/>
    <property type="evidence" value="ECO:0007669"/>
    <property type="project" value="InterPro"/>
</dbReference>
<dbReference type="SUPFAM" id="SSF53474">
    <property type="entry name" value="alpha/beta-Hydrolases"/>
    <property type="match status" value="1"/>
</dbReference>
<dbReference type="GeneID" id="7834402"/>
<evidence type="ECO:0000256" key="1">
    <source>
        <dbReference type="SAM" id="Phobius"/>
    </source>
</evidence>
<dbReference type="RefSeq" id="XP_001015662.2">
    <property type="nucleotide sequence ID" value="XM_001015662.3"/>
</dbReference>
<dbReference type="InterPro" id="IPR001375">
    <property type="entry name" value="Peptidase_S9_cat"/>
</dbReference>
<dbReference type="PANTHER" id="PTHR12277:SF81">
    <property type="entry name" value="PROTEIN ABHD13"/>
    <property type="match status" value="1"/>
</dbReference>
<dbReference type="Pfam" id="PF00326">
    <property type="entry name" value="Peptidase_S9"/>
    <property type="match status" value="1"/>
</dbReference>
<evidence type="ECO:0000313" key="3">
    <source>
        <dbReference type="EMBL" id="EAR95417.2"/>
    </source>
</evidence>
<sequence>MASDISGITYFTFKFGLFFAAFIVVIAFLLYKFQNKLLYIPVIQGLPKSQDQNQLGMQNPQQIGLDYEDINIKTKDNINLHGWIAKRPNSKNVATVVYFHENAGNIGTRIFYMKEYNNQANVNVVLVAYRGYSNSEGEPSEDGLMIDAEAILTHVFSRTDIDTNKIFLHGRSLGGAVSIYSASTLKFPLAGVIVENTFTSISDMVDVIFSKVKFLKNLVLRNYWPSIDRIPKIKQPMLFIKSELDELVPPVQMQRLYQAATRVSFKKLHIIPDGDHNNSWTRDQTSYFDAVQNFIKECLQQ</sequence>
<dbReference type="OMA" id="WLPEQGY"/>
<dbReference type="InParanoid" id="Q23G43"/>
<name>Q23G43_TETTS</name>
<dbReference type="GO" id="GO:0006508">
    <property type="term" value="P:proteolysis"/>
    <property type="evidence" value="ECO:0007669"/>
    <property type="project" value="InterPro"/>
</dbReference>
<dbReference type="STRING" id="312017.Q23G43"/>
<dbReference type="FunCoup" id="Q23G43">
    <property type="interactions" value="217"/>
</dbReference>
<reference evidence="4" key="1">
    <citation type="journal article" date="2006" name="PLoS Biol.">
        <title>Macronuclear genome sequence of the ciliate Tetrahymena thermophila, a model eukaryote.</title>
        <authorList>
            <person name="Eisen J.A."/>
            <person name="Coyne R.S."/>
            <person name="Wu M."/>
            <person name="Wu D."/>
            <person name="Thiagarajan M."/>
            <person name="Wortman J.R."/>
            <person name="Badger J.H."/>
            <person name="Ren Q."/>
            <person name="Amedeo P."/>
            <person name="Jones K.M."/>
            <person name="Tallon L.J."/>
            <person name="Delcher A.L."/>
            <person name="Salzberg S.L."/>
            <person name="Silva J.C."/>
            <person name="Haas B.J."/>
            <person name="Majoros W.H."/>
            <person name="Farzad M."/>
            <person name="Carlton J.M."/>
            <person name="Smith R.K. Jr."/>
            <person name="Garg J."/>
            <person name="Pearlman R.E."/>
            <person name="Karrer K.M."/>
            <person name="Sun L."/>
            <person name="Manning G."/>
            <person name="Elde N.C."/>
            <person name="Turkewitz A.P."/>
            <person name="Asai D.J."/>
            <person name="Wilkes D.E."/>
            <person name="Wang Y."/>
            <person name="Cai H."/>
            <person name="Collins K."/>
            <person name="Stewart B.A."/>
            <person name="Lee S.R."/>
            <person name="Wilamowska K."/>
            <person name="Weinberg Z."/>
            <person name="Ruzzo W.L."/>
            <person name="Wloga D."/>
            <person name="Gaertig J."/>
            <person name="Frankel J."/>
            <person name="Tsao C.-C."/>
            <person name="Gorovsky M.A."/>
            <person name="Keeling P.J."/>
            <person name="Waller R.F."/>
            <person name="Patron N.J."/>
            <person name="Cherry J.M."/>
            <person name="Stover N.A."/>
            <person name="Krieger C.J."/>
            <person name="del Toro C."/>
            <person name="Ryder H.F."/>
            <person name="Williamson S.C."/>
            <person name="Barbeau R.A."/>
            <person name="Hamilton E.P."/>
            <person name="Orias E."/>
        </authorList>
    </citation>
    <scope>NUCLEOTIDE SEQUENCE [LARGE SCALE GENOMIC DNA]</scope>
    <source>
        <strain evidence="4">SB210</strain>
    </source>
</reference>
<keyword evidence="1" id="KW-0812">Transmembrane</keyword>
<dbReference type="InterPro" id="IPR029058">
    <property type="entry name" value="AB_hydrolase_fold"/>
</dbReference>
<dbReference type="GO" id="GO:0008474">
    <property type="term" value="F:palmitoyl-(protein) hydrolase activity"/>
    <property type="evidence" value="ECO:0007669"/>
    <property type="project" value="TreeGrafter"/>
</dbReference>
<keyword evidence="1" id="KW-1133">Transmembrane helix</keyword>
<keyword evidence="1" id="KW-0472">Membrane</keyword>
<keyword evidence="4" id="KW-1185">Reference proteome</keyword>
<dbReference type="Gene3D" id="3.40.50.1820">
    <property type="entry name" value="alpha/beta hydrolase"/>
    <property type="match status" value="1"/>
</dbReference>
<dbReference type="EMBL" id="GG662704">
    <property type="protein sequence ID" value="EAR95417.2"/>
    <property type="molecule type" value="Genomic_DNA"/>
</dbReference>
<dbReference type="OrthoDB" id="10249433at2759"/>
<dbReference type="AlphaFoldDB" id="Q23G43"/>
<protein>
    <submittedName>
        <fullName evidence="3">Alpha/beta hydrolase family protein</fullName>
    </submittedName>
</protein>
<dbReference type="Proteomes" id="UP000009168">
    <property type="component" value="Unassembled WGS sequence"/>
</dbReference>